<reference evidence="1" key="1">
    <citation type="submission" date="2021-06" db="EMBL/GenBank/DDBJ databases">
        <authorList>
            <person name="Kallberg Y."/>
            <person name="Tangrot J."/>
            <person name="Rosling A."/>
        </authorList>
    </citation>
    <scope>NUCLEOTIDE SEQUENCE</scope>
    <source>
        <strain evidence="1">28 12/20/2015</strain>
    </source>
</reference>
<feature type="non-terminal residue" evidence="1">
    <location>
        <position position="286"/>
    </location>
</feature>
<protein>
    <submittedName>
        <fullName evidence="1">16483_t:CDS:1</fullName>
    </submittedName>
</protein>
<sequence length="286" mass="33499">MFESILTEYLDTIKSKDWTILGILEFARSNSNPKLSVSTINDFKEDLHAILRKYQEKCNVHVLAKNKVAKMLSKFNTLFSTAEVKQFIKDLEFHEEARINVTTTYTATVLKDQQENQIRIDQLRETPDLKKGKEREKITRPFDAEDDDDHSCKRQCKDEGLLDLIEVLDDEESFVEWEFDAPKPNWIDKISQERDSLIFYAFNCNDKKTQYELSLKDRDPHVEDELSELNAKFSSLLENWTTLEPKAEKIVRPKGTLGAIFELKKLLENIKEQKVPELDNLFDDEK</sequence>
<evidence type="ECO:0000313" key="2">
    <source>
        <dbReference type="Proteomes" id="UP000789366"/>
    </source>
</evidence>
<dbReference type="EMBL" id="CAJVPW010046350">
    <property type="protein sequence ID" value="CAG8757445.1"/>
    <property type="molecule type" value="Genomic_DNA"/>
</dbReference>
<keyword evidence="2" id="KW-1185">Reference proteome</keyword>
<organism evidence="1 2">
    <name type="scientific">Cetraspora pellucida</name>
    <dbReference type="NCBI Taxonomy" id="1433469"/>
    <lineage>
        <taxon>Eukaryota</taxon>
        <taxon>Fungi</taxon>
        <taxon>Fungi incertae sedis</taxon>
        <taxon>Mucoromycota</taxon>
        <taxon>Glomeromycotina</taxon>
        <taxon>Glomeromycetes</taxon>
        <taxon>Diversisporales</taxon>
        <taxon>Gigasporaceae</taxon>
        <taxon>Cetraspora</taxon>
    </lineage>
</organism>
<proteinExistence type="predicted"/>
<evidence type="ECO:0000313" key="1">
    <source>
        <dbReference type="EMBL" id="CAG8757445.1"/>
    </source>
</evidence>
<comment type="caution">
    <text evidence="1">The sequence shown here is derived from an EMBL/GenBank/DDBJ whole genome shotgun (WGS) entry which is preliminary data.</text>
</comment>
<name>A0ACA9QM43_9GLOM</name>
<gene>
    <name evidence="1" type="ORF">SPELUC_LOCUS14900</name>
</gene>
<accession>A0ACA9QM43</accession>
<dbReference type="Proteomes" id="UP000789366">
    <property type="component" value="Unassembled WGS sequence"/>
</dbReference>